<dbReference type="InterPro" id="IPR027417">
    <property type="entry name" value="P-loop_NTPase"/>
</dbReference>
<protein>
    <recommendedName>
        <fullName evidence="2">Nephrocystin 3-like N-terminal domain-containing protein</fullName>
    </recommendedName>
</protein>
<evidence type="ECO:0000313" key="4">
    <source>
        <dbReference type="Proteomes" id="UP000015100"/>
    </source>
</evidence>
<evidence type="ECO:0000259" key="2">
    <source>
        <dbReference type="Pfam" id="PF24883"/>
    </source>
</evidence>
<dbReference type="AlphaFoldDB" id="S8AHM0"/>
<feature type="domain" description="Nephrocystin 3-like N-terminal" evidence="2">
    <location>
        <begin position="216"/>
        <end position="373"/>
    </location>
</feature>
<proteinExistence type="predicted"/>
<dbReference type="InterPro" id="IPR056884">
    <property type="entry name" value="NPHP3-like_N"/>
</dbReference>
<dbReference type="OrthoDB" id="674604at2759"/>
<dbReference type="SUPFAM" id="SSF52540">
    <property type="entry name" value="P-loop containing nucleoside triphosphate hydrolases"/>
    <property type="match status" value="1"/>
</dbReference>
<evidence type="ECO:0000313" key="3">
    <source>
        <dbReference type="EMBL" id="EPS42329.1"/>
    </source>
</evidence>
<comment type="caution">
    <text evidence="3">The sequence shown here is derived from an EMBL/GenBank/DDBJ whole genome shotgun (WGS) entry which is preliminary data.</text>
</comment>
<dbReference type="Gene3D" id="3.40.50.300">
    <property type="entry name" value="P-loop containing nucleotide triphosphate hydrolases"/>
    <property type="match status" value="1"/>
</dbReference>
<dbReference type="PANTHER" id="PTHR10039:SF14">
    <property type="entry name" value="NACHT DOMAIN-CONTAINING PROTEIN"/>
    <property type="match status" value="1"/>
</dbReference>
<dbReference type="Proteomes" id="UP000015100">
    <property type="component" value="Unassembled WGS sequence"/>
</dbReference>
<dbReference type="HOGENOM" id="CLU_000288_6_16_1"/>
<dbReference type="eggNOG" id="KOG0266">
    <property type="taxonomic scope" value="Eukaryota"/>
</dbReference>
<reference evidence="4" key="2">
    <citation type="submission" date="2013-04" db="EMBL/GenBank/DDBJ databases">
        <title>Genomic mechanisms accounting for the adaptation to parasitism in nematode-trapping fungi.</title>
        <authorList>
            <person name="Ahren D.G."/>
        </authorList>
    </citation>
    <scope>NUCLEOTIDE SEQUENCE [LARGE SCALE GENOMIC DNA]</scope>
    <source>
        <strain evidence="4">CBS 200.50</strain>
    </source>
</reference>
<name>S8AHM0_DACHA</name>
<gene>
    <name evidence="3" type="ORF">H072_3710</name>
</gene>
<sequence length="924" mass="105624">MEVVGGVASVIAVVELAAKVGKICASYMNEVREAQSDIESLRTKTQYLEPVLKELVNLLNGQHKEKLKLVQNLPGAIENCQNQLTELVQRLESRNTTPPAAQPSLSRPTSGRKFIRKFFQDSKNPTTGASALAVVRQLQWPFEKKELQKILSRLGETQRIIQDALNVTNTRIILEINSKLNLNLPVAAGASFGWYGNDEHEPRCLPQTREDLLKEIGTWTTAPHNHAERHMLWLSGAAGTGKSTIARTVAADLRSQKVLGASFFFRRGDGDRAHGLKFCTTLASTLIQHTQNLGPIISAAIEKEPDLPKRCLEDQFETLILGPLSSVKPKDRIRIVVDALDECENENDIEDIVRLLARLKIEDVDLRVFITGRRETFIKHCFDKTDDVWELILHDIEEEQIKHDISVLIEHEFEIIKTSHPHKHTIPPDWPPTGTIKLLAEMSNPLFIIAATICRLLADRRFLPNKQLEEILQGESLLDANHEKSLSCEARNKKSLRITYTHILNQLVGDAPKSRLKILTREFQLVIGTIILLEAPLSQLAISDLTETDHSIIECRLDGFQSVLNIPVDSDVPIKTFHLSFREFLLDEETKDDPRFGSFWVDERLAHRRLAYSCVKLMEKHLKKNICDLKSPGIFRKEIPEDTIRQHISPALEYACKYWIDHLVKSGEQVVDDTEPHKFLQNFVLEWIETTCLLDIHLDNIAKLLQLESLSTGIQGTKISKFLYDIRRFLQSNLSAIDQAPLQTYVSALLFAPENSIVRKQFFVRHLKWVKLAPRVQMNWSAHLHTLKFQEIVPNPSVVFSQDGKHFSTITTSIEVWDRASGTMRQRHGTDIEKFRASTISHNGKFIVVRVDDSLDIYKKLYGQRFQRIYYNTLADEISLEFDKERLLIDEPVYAKLENSEEMYSFYTRNLPPADKENTTYDNE</sequence>
<evidence type="ECO:0000256" key="1">
    <source>
        <dbReference type="ARBA" id="ARBA00022737"/>
    </source>
</evidence>
<keyword evidence="4" id="KW-1185">Reference proteome</keyword>
<dbReference type="OMA" id="ESHRIMD"/>
<accession>S8AHM0</accession>
<keyword evidence="1" id="KW-0677">Repeat</keyword>
<dbReference type="EMBL" id="AQGS01000118">
    <property type="protein sequence ID" value="EPS42329.1"/>
    <property type="molecule type" value="Genomic_DNA"/>
</dbReference>
<organism evidence="3 4">
    <name type="scientific">Dactylellina haptotyla (strain CBS 200.50)</name>
    <name type="common">Nematode-trapping fungus</name>
    <name type="synonym">Monacrosporium haptotylum</name>
    <dbReference type="NCBI Taxonomy" id="1284197"/>
    <lineage>
        <taxon>Eukaryota</taxon>
        <taxon>Fungi</taxon>
        <taxon>Dikarya</taxon>
        <taxon>Ascomycota</taxon>
        <taxon>Pezizomycotina</taxon>
        <taxon>Orbiliomycetes</taxon>
        <taxon>Orbiliales</taxon>
        <taxon>Orbiliaceae</taxon>
        <taxon>Dactylellina</taxon>
    </lineage>
</organism>
<dbReference type="STRING" id="1284197.S8AHM0"/>
<dbReference type="Pfam" id="PF24883">
    <property type="entry name" value="NPHP3_N"/>
    <property type="match status" value="1"/>
</dbReference>
<dbReference type="PANTHER" id="PTHR10039">
    <property type="entry name" value="AMELOGENIN"/>
    <property type="match status" value="1"/>
</dbReference>
<reference evidence="3 4" key="1">
    <citation type="journal article" date="2013" name="PLoS Genet.">
        <title>Genomic mechanisms accounting for the adaptation to parasitism in nematode-trapping fungi.</title>
        <authorList>
            <person name="Meerupati T."/>
            <person name="Andersson K.M."/>
            <person name="Friman E."/>
            <person name="Kumar D."/>
            <person name="Tunlid A."/>
            <person name="Ahren D."/>
        </authorList>
    </citation>
    <scope>NUCLEOTIDE SEQUENCE [LARGE SCALE GENOMIC DNA]</scope>
    <source>
        <strain evidence="3 4">CBS 200.50</strain>
    </source>
</reference>